<dbReference type="PANTHER" id="PTHR47837:SF2">
    <property type="entry name" value="GTP PYROPHOSPHOKINASE YWAC"/>
    <property type="match status" value="1"/>
</dbReference>
<sequence>MKTAEMEEYQTMIKPYQEAMSSLLVHIDALNEEYRMRYKDYPIHNIQSRIKNAESIQAKLKRKGHPTALEAAKDYLTDIAGIRIICYFEQDIIPIASHLKKYSDTVIVKECDYVTQPKPNGYRSYHLVLGTPVYRTDSKQYYPVEIQIRSLAMDLWASMEHRMLYKAEDDHQERIRERFKGFASELKDLENQLYELEF</sequence>
<name>A0ABY5VMG5_9FIRM</name>
<dbReference type="InterPro" id="IPR052366">
    <property type="entry name" value="GTP_Pyrophosphokinase"/>
</dbReference>
<dbReference type="PANTHER" id="PTHR47837">
    <property type="entry name" value="GTP PYROPHOSPHOKINASE YJBM"/>
    <property type="match status" value="1"/>
</dbReference>
<dbReference type="InterPro" id="IPR043519">
    <property type="entry name" value="NT_sf"/>
</dbReference>
<dbReference type="Proteomes" id="UP001060164">
    <property type="component" value="Chromosome"/>
</dbReference>
<dbReference type="RefSeq" id="WP_044983114.1">
    <property type="nucleotide sequence ID" value="NZ_CABLBR010000007.1"/>
</dbReference>
<protein>
    <submittedName>
        <fullName evidence="3">(P)ppGpp synthetase</fullName>
    </submittedName>
</protein>
<dbReference type="Gene3D" id="1.10.287.860">
    <property type="entry name" value="Nucleotidyltransferase"/>
    <property type="match status" value="1"/>
</dbReference>
<dbReference type="EMBL" id="CP102290">
    <property type="protein sequence ID" value="UWP61331.1"/>
    <property type="molecule type" value="Genomic_DNA"/>
</dbReference>
<proteinExistence type="predicted"/>
<feature type="domain" description="RelA/SpoT" evidence="2">
    <location>
        <begin position="48"/>
        <end position="171"/>
    </location>
</feature>
<accession>A0ABY5VMG5</accession>
<dbReference type="SUPFAM" id="SSF81301">
    <property type="entry name" value="Nucleotidyltransferase"/>
    <property type="match status" value="1"/>
</dbReference>
<reference evidence="3" key="1">
    <citation type="journal article" date="2022" name="Cell">
        <title>Design, construction, and in vivo augmentation of a complex gut microbiome.</title>
        <authorList>
            <person name="Cheng A.G."/>
            <person name="Ho P.Y."/>
            <person name="Aranda-Diaz A."/>
            <person name="Jain S."/>
            <person name="Yu F.B."/>
            <person name="Meng X."/>
            <person name="Wang M."/>
            <person name="Iakiviak M."/>
            <person name="Nagashima K."/>
            <person name="Zhao A."/>
            <person name="Murugkar P."/>
            <person name="Patil A."/>
            <person name="Atabakhsh K."/>
            <person name="Weakley A."/>
            <person name="Yan J."/>
            <person name="Brumbaugh A.R."/>
            <person name="Higginbottom S."/>
            <person name="Dimas A."/>
            <person name="Shiver A.L."/>
            <person name="Deutschbauer A."/>
            <person name="Neff N."/>
            <person name="Sonnenburg J.L."/>
            <person name="Huang K.C."/>
            <person name="Fischbach M.A."/>
        </authorList>
    </citation>
    <scope>NUCLEOTIDE SEQUENCE</scope>
    <source>
        <strain evidence="3">DSM 19829</strain>
    </source>
</reference>
<comment type="pathway">
    <text evidence="1">Purine metabolism; ppGpp biosynthesis; ppGpp from GTP: step 1/2.</text>
</comment>
<dbReference type="Gene3D" id="3.30.460.10">
    <property type="entry name" value="Beta Polymerase, domain 2"/>
    <property type="match status" value="1"/>
</dbReference>
<gene>
    <name evidence="3" type="ORF">NQ502_01840</name>
</gene>
<evidence type="ECO:0000313" key="4">
    <source>
        <dbReference type="Proteomes" id="UP001060164"/>
    </source>
</evidence>
<evidence type="ECO:0000313" key="3">
    <source>
        <dbReference type="EMBL" id="UWP61331.1"/>
    </source>
</evidence>
<dbReference type="Pfam" id="PF04607">
    <property type="entry name" value="RelA_SpoT"/>
    <property type="match status" value="1"/>
</dbReference>
<dbReference type="SMART" id="SM00954">
    <property type="entry name" value="RelA_SpoT"/>
    <property type="match status" value="1"/>
</dbReference>
<dbReference type="InterPro" id="IPR007685">
    <property type="entry name" value="RelA_SpoT"/>
</dbReference>
<evidence type="ECO:0000256" key="1">
    <source>
        <dbReference type="ARBA" id="ARBA00004976"/>
    </source>
</evidence>
<keyword evidence="4" id="KW-1185">Reference proteome</keyword>
<evidence type="ECO:0000259" key="2">
    <source>
        <dbReference type="SMART" id="SM00954"/>
    </source>
</evidence>
<dbReference type="CDD" id="cd05399">
    <property type="entry name" value="NT_Rel-Spo_like"/>
    <property type="match status" value="1"/>
</dbReference>
<organism evidence="3 4">
    <name type="scientific">Ruminococcus gauvreauii</name>
    <dbReference type="NCBI Taxonomy" id="438033"/>
    <lineage>
        <taxon>Bacteria</taxon>
        <taxon>Bacillati</taxon>
        <taxon>Bacillota</taxon>
        <taxon>Clostridia</taxon>
        <taxon>Eubacteriales</taxon>
        <taxon>Oscillospiraceae</taxon>
        <taxon>Ruminococcus</taxon>
    </lineage>
</organism>